<accession>A0A2I3T0Q0</accession>
<dbReference type="Ensembl" id="ENSPTRT00000093072.1">
    <property type="protein sequence ID" value="ENSPTRP00000082816.1"/>
    <property type="gene ID" value="ENSPTRG00000051523.1"/>
</dbReference>
<dbReference type="GeneTree" id="ENSGT00550000074836"/>
<keyword evidence="3" id="KW-1185">Reference proteome</keyword>
<dbReference type="GO" id="GO:0005524">
    <property type="term" value="F:ATP binding"/>
    <property type="evidence" value="ECO:0007669"/>
    <property type="project" value="InterPro"/>
</dbReference>
<dbReference type="OMA" id="FANATKM"/>
<dbReference type="GO" id="GO:0004222">
    <property type="term" value="F:metalloendopeptidase activity"/>
    <property type="evidence" value="ECO:0007669"/>
    <property type="project" value="InterPro"/>
</dbReference>
<name>A0A2I3T0Q0_PANTR</name>
<evidence type="ECO:0000313" key="3">
    <source>
        <dbReference type="Proteomes" id="UP000002277"/>
    </source>
</evidence>
<reference evidence="2" key="3">
    <citation type="submission" date="2025-09" db="UniProtKB">
        <authorList>
            <consortium name="Ensembl"/>
        </authorList>
    </citation>
    <scope>IDENTIFICATION</scope>
</reference>
<dbReference type="Gene3D" id="1.20.58.760">
    <property type="entry name" value="Peptidase M41"/>
    <property type="match status" value="1"/>
</dbReference>
<feature type="domain" description="Peptidase M41" evidence="1">
    <location>
        <begin position="8"/>
        <end position="100"/>
    </location>
</feature>
<dbReference type="InterPro" id="IPR000642">
    <property type="entry name" value="Peptidase_M41"/>
</dbReference>
<dbReference type="Pfam" id="PF01434">
    <property type="entry name" value="Peptidase_M41"/>
    <property type="match status" value="1"/>
</dbReference>
<dbReference type="GO" id="GO:0006508">
    <property type="term" value="P:proteolysis"/>
    <property type="evidence" value="ECO:0007669"/>
    <property type="project" value="InterPro"/>
</dbReference>
<dbReference type="InParanoid" id="A0A2I3T0Q0"/>
<dbReference type="Proteomes" id="UP000002277">
    <property type="component" value="Chromosome 19"/>
</dbReference>
<dbReference type="AlphaFoldDB" id="A0A2I3T0Q0"/>
<evidence type="ECO:0000259" key="1">
    <source>
        <dbReference type="Pfam" id="PF01434"/>
    </source>
</evidence>
<dbReference type="InterPro" id="IPR037219">
    <property type="entry name" value="Peptidase_M41-like"/>
</dbReference>
<dbReference type="GO" id="GO:0004176">
    <property type="term" value="F:ATP-dependent peptidase activity"/>
    <property type="evidence" value="ECO:0007669"/>
    <property type="project" value="InterPro"/>
</dbReference>
<reference evidence="2" key="2">
    <citation type="submission" date="2025-08" db="UniProtKB">
        <authorList>
            <consortium name="Ensembl"/>
        </authorList>
    </citation>
    <scope>IDENTIFICATION</scope>
</reference>
<sequence>MPLWHITQKMKPTIMPQGPTFGPVSPLPDDDRWNETRAQLLAQMDISMGARVAEELIFGTDHITTGASSDFANATKMAKQMVIKFGIGEKLGVMTYSDTGKLTKRILKSHAEEHKNLAEALLTYETLGANEIQIVLEGKKLEVR</sequence>
<dbReference type="SUPFAM" id="SSF140990">
    <property type="entry name" value="FtsH protease domain-like"/>
    <property type="match status" value="1"/>
</dbReference>
<organism evidence="2 3">
    <name type="scientific">Pan troglodytes</name>
    <name type="common">Chimpanzee</name>
    <dbReference type="NCBI Taxonomy" id="9598"/>
    <lineage>
        <taxon>Eukaryota</taxon>
        <taxon>Metazoa</taxon>
        <taxon>Chordata</taxon>
        <taxon>Craniata</taxon>
        <taxon>Vertebrata</taxon>
        <taxon>Euteleostomi</taxon>
        <taxon>Mammalia</taxon>
        <taxon>Eutheria</taxon>
        <taxon>Euarchontoglires</taxon>
        <taxon>Primates</taxon>
        <taxon>Haplorrhini</taxon>
        <taxon>Catarrhini</taxon>
        <taxon>Hominidae</taxon>
        <taxon>Pan</taxon>
    </lineage>
</organism>
<dbReference type="PANTHER" id="PTHR23076:SF97">
    <property type="entry name" value="ATP-DEPENDENT ZINC METALLOPROTEASE YME1L1"/>
    <property type="match status" value="1"/>
</dbReference>
<dbReference type="PANTHER" id="PTHR23076">
    <property type="entry name" value="METALLOPROTEASE M41 FTSH"/>
    <property type="match status" value="1"/>
</dbReference>
<proteinExistence type="predicted"/>
<protein>
    <recommendedName>
        <fullName evidence="1">Peptidase M41 domain-containing protein</fullName>
    </recommendedName>
</protein>
<dbReference type="EMBL" id="AACZ04031731">
    <property type="status" value="NOT_ANNOTATED_CDS"/>
    <property type="molecule type" value="Genomic_DNA"/>
</dbReference>
<evidence type="ECO:0000313" key="2">
    <source>
        <dbReference type="Ensembl" id="ENSPTRP00000082816.1"/>
    </source>
</evidence>
<reference evidence="2 3" key="1">
    <citation type="journal article" date="2005" name="Nature">
        <title>Initial sequence of the chimpanzee genome and comparison with the human genome.</title>
        <authorList>
            <consortium name="Chimpanzee sequencing and analysis consortium"/>
        </authorList>
    </citation>
    <scope>NUCLEOTIDE SEQUENCE [LARGE SCALE GENOMIC DNA]</scope>
</reference>